<dbReference type="GeneID" id="87945185"/>
<accession>A0AAX4IKX9</accession>
<reference evidence="3" key="1">
    <citation type="journal article" date="2023" name="bioRxiv">
        <title>Complete genome of the Medicago anthracnose fungus, Colletotrichum destructivum, reveals a mini-chromosome-like region within a core chromosome.</title>
        <authorList>
            <person name="Lapalu N."/>
            <person name="Simon A."/>
            <person name="Lu A."/>
            <person name="Plaumann P.-L."/>
            <person name="Amselem J."/>
            <person name="Pigne S."/>
            <person name="Auger A."/>
            <person name="Koch C."/>
            <person name="Dallery J.-F."/>
            <person name="O'Connell R.J."/>
        </authorList>
    </citation>
    <scope>NUCLEOTIDE SEQUENCE [LARGE SCALE GENOMIC DNA]</scope>
    <source>
        <strain evidence="3">CBS 520.97</strain>
    </source>
</reference>
<organism evidence="2 3">
    <name type="scientific">Colletotrichum destructivum</name>
    <dbReference type="NCBI Taxonomy" id="34406"/>
    <lineage>
        <taxon>Eukaryota</taxon>
        <taxon>Fungi</taxon>
        <taxon>Dikarya</taxon>
        <taxon>Ascomycota</taxon>
        <taxon>Pezizomycotina</taxon>
        <taxon>Sordariomycetes</taxon>
        <taxon>Hypocreomycetidae</taxon>
        <taxon>Glomerellales</taxon>
        <taxon>Glomerellaceae</taxon>
        <taxon>Colletotrichum</taxon>
        <taxon>Colletotrichum destructivum species complex</taxon>
    </lineage>
</organism>
<gene>
    <name evidence="2" type="ORF">CDEST_08682</name>
</gene>
<dbReference type="EMBL" id="CP137309">
    <property type="protein sequence ID" value="WQF83668.1"/>
    <property type="molecule type" value="Genomic_DNA"/>
</dbReference>
<dbReference type="AlphaFoldDB" id="A0AAX4IKX9"/>
<evidence type="ECO:0000313" key="2">
    <source>
        <dbReference type="EMBL" id="WQF83668.1"/>
    </source>
</evidence>
<sequence length="132" mass="13683">MLVCLSGEVDSGCLASKACPEEAWFSQPNTRIKSAHAYLHGERTHARKLTLFFAGPAAGAHGSVAPFDNVTLGAGVRVVTPVQTGTEVHTESAAIGANGQDAGGEKKGNGGDSHGDERGALDLGVWDRSWRA</sequence>
<feature type="compositionally biased region" description="Basic and acidic residues" evidence="1">
    <location>
        <begin position="103"/>
        <end position="120"/>
    </location>
</feature>
<feature type="region of interest" description="Disordered" evidence="1">
    <location>
        <begin position="85"/>
        <end position="132"/>
    </location>
</feature>
<dbReference type="RefSeq" id="XP_062780892.1">
    <property type="nucleotide sequence ID" value="XM_062924841.1"/>
</dbReference>
<protein>
    <submittedName>
        <fullName evidence="2">Uncharacterized protein</fullName>
    </submittedName>
</protein>
<dbReference type="KEGG" id="cdet:87945185"/>
<evidence type="ECO:0000256" key="1">
    <source>
        <dbReference type="SAM" id="MobiDB-lite"/>
    </source>
</evidence>
<keyword evidence="3" id="KW-1185">Reference proteome</keyword>
<name>A0AAX4IKX9_9PEZI</name>
<evidence type="ECO:0000313" key="3">
    <source>
        <dbReference type="Proteomes" id="UP001322277"/>
    </source>
</evidence>
<proteinExistence type="predicted"/>
<dbReference type="Proteomes" id="UP001322277">
    <property type="component" value="Chromosome 5"/>
</dbReference>